<organism evidence="3 4">
    <name type="scientific">Brevundimonas vitisensis</name>
    <dbReference type="NCBI Taxonomy" id="2800818"/>
    <lineage>
        <taxon>Bacteria</taxon>
        <taxon>Pseudomonadati</taxon>
        <taxon>Pseudomonadota</taxon>
        <taxon>Alphaproteobacteria</taxon>
        <taxon>Caulobacterales</taxon>
        <taxon>Caulobacteraceae</taxon>
        <taxon>Brevundimonas</taxon>
    </lineage>
</organism>
<evidence type="ECO:0000313" key="3">
    <source>
        <dbReference type="EMBL" id="QQQ17463.1"/>
    </source>
</evidence>
<dbReference type="NCBIfam" id="NF006622">
    <property type="entry name" value="PRK09190.1"/>
    <property type="match status" value="1"/>
</dbReference>
<dbReference type="SUPFAM" id="SSF64376">
    <property type="entry name" value="YlxR-like"/>
    <property type="match status" value="1"/>
</dbReference>
<dbReference type="InterPro" id="IPR035931">
    <property type="entry name" value="YlxR-like_sf"/>
</dbReference>
<reference evidence="3 4" key="1">
    <citation type="submission" date="2021-01" db="EMBL/GenBank/DDBJ databases">
        <title>Brevundimonas vitis sp. nov., an bacterium isolated from grape (Vitis vinifera).</title>
        <authorList>
            <person name="Jiang L."/>
            <person name="Lee J."/>
        </authorList>
    </citation>
    <scope>NUCLEOTIDE SEQUENCE [LARGE SCALE GENOMIC DNA]</scope>
    <source>
        <strain evidence="3 4">GRTSA-9</strain>
    </source>
</reference>
<dbReference type="PANTHER" id="PTHR34215">
    <property type="entry name" value="BLL0784 PROTEIN"/>
    <property type="match status" value="1"/>
</dbReference>
<dbReference type="Gene3D" id="3.30.1230.10">
    <property type="entry name" value="YlxR-like"/>
    <property type="match status" value="1"/>
</dbReference>
<name>A0ABX7BKU8_9CAUL</name>
<dbReference type="Pfam" id="PF04296">
    <property type="entry name" value="YlxR"/>
    <property type="match status" value="1"/>
</dbReference>
<dbReference type="InterPro" id="IPR037465">
    <property type="entry name" value="YlxR"/>
</dbReference>
<evidence type="ECO:0000259" key="2">
    <source>
        <dbReference type="Pfam" id="PF04296"/>
    </source>
</evidence>
<feature type="region of interest" description="Disordered" evidence="1">
    <location>
        <begin position="206"/>
        <end position="231"/>
    </location>
</feature>
<dbReference type="SUPFAM" id="SSF55315">
    <property type="entry name" value="L30e-like"/>
    <property type="match status" value="1"/>
</dbReference>
<proteinExistence type="predicted"/>
<dbReference type="PANTHER" id="PTHR34215:SF1">
    <property type="entry name" value="YLXR DOMAIN-CONTAINING PROTEIN"/>
    <property type="match status" value="1"/>
</dbReference>
<feature type="domain" description="YlxR" evidence="2">
    <location>
        <begin position="12"/>
        <end position="87"/>
    </location>
</feature>
<evidence type="ECO:0000313" key="4">
    <source>
        <dbReference type="Proteomes" id="UP000595448"/>
    </source>
</evidence>
<evidence type="ECO:0000256" key="1">
    <source>
        <dbReference type="SAM" id="MobiDB-lite"/>
    </source>
</evidence>
<gene>
    <name evidence="3" type="ORF">JIP62_08840</name>
</gene>
<accession>A0ABX7BKU8</accession>
<dbReference type="Gene3D" id="3.30.1330.30">
    <property type="match status" value="1"/>
</dbReference>
<dbReference type="Proteomes" id="UP000595448">
    <property type="component" value="Chromosome"/>
</dbReference>
<dbReference type="InterPro" id="IPR007393">
    <property type="entry name" value="YlxR_dom"/>
</dbReference>
<dbReference type="EMBL" id="CP067977">
    <property type="protein sequence ID" value="QQQ17463.1"/>
    <property type="molecule type" value="Genomic_DNA"/>
</dbReference>
<sequence>MGLRDATTDRERRDLVSHQVMDESRLIRFVAAPDGSVAPDLGRKLPGRGLWVAADRASVQAAVKKNLFARSAKAPLKPAADLAERVESLLYRRCLEQLGLARREGVLISGFEKSAAAIRAGRAAWLIEAADGSADGRGKLFGLIRHARPTPEICGAFGADDLSLALGLENAIHAVLLAGGRADRWTMEVKRLAGFRPLRPRDWLLDEPEVGPESGSVEAAEQAVGGRGAVS</sequence>
<keyword evidence="4" id="KW-1185">Reference proteome</keyword>
<dbReference type="InterPro" id="IPR029064">
    <property type="entry name" value="Ribosomal_eL30-like_sf"/>
</dbReference>
<dbReference type="RefSeq" id="WP_201101837.1">
    <property type="nucleotide sequence ID" value="NZ_CP067977.1"/>
</dbReference>
<protein>
    <submittedName>
        <fullName evidence="3">RNA-binding protein</fullName>
    </submittedName>
</protein>